<dbReference type="EMBL" id="FNGA01000003">
    <property type="protein sequence ID" value="SDL10491.1"/>
    <property type="molecule type" value="Genomic_DNA"/>
</dbReference>
<reference evidence="2" key="1">
    <citation type="submission" date="2016-10" db="EMBL/GenBank/DDBJ databases">
        <authorList>
            <person name="Varghese N."/>
            <person name="Submissions S."/>
        </authorList>
    </citation>
    <scope>NUCLEOTIDE SEQUENCE [LARGE SCALE GENOMIC DNA]</scope>
    <source>
        <strain evidence="2">DSM 16995</strain>
    </source>
</reference>
<dbReference type="OrthoDB" id="6930343at2"/>
<dbReference type="RefSeq" id="WP_092160850.1">
    <property type="nucleotide sequence ID" value="NZ_FNGA01000003.1"/>
</dbReference>
<accession>A0A1G9HBU4</accession>
<proteinExistence type="predicted"/>
<evidence type="ECO:0000313" key="1">
    <source>
        <dbReference type="EMBL" id="SDL10491.1"/>
    </source>
</evidence>
<name>A0A1G9HBU4_9BACT</name>
<keyword evidence="2" id="KW-1185">Reference proteome</keyword>
<gene>
    <name evidence="1" type="ORF">SAMN05660337_2097</name>
</gene>
<protein>
    <submittedName>
        <fullName evidence="1">Tub family protein</fullName>
    </submittedName>
</protein>
<dbReference type="AlphaFoldDB" id="A0A1G9HBU4"/>
<dbReference type="Proteomes" id="UP000199053">
    <property type="component" value="Unassembled WGS sequence"/>
</dbReference>
<sequence length="274" mass="31717">MAPRKKNFYICTISAFPNLLYKEEFSLIKLNQTPVEFITSSIRDIMNFETSCLAENITLKFRDLNFRENIYLTGSITRSKNTKIREDDGEHITETFLQDHPSVAFLVNIKKQLIYLEKNSKYSIGLTPKSLTDCLGNIFTNILSKQFTVLVKQLPIRGRFWDIINESKHIKNIEFKYLAPNIAGRTRDEMRAALKEMQQKRNITDYSEKLSNENSELKIIKDNTLDAKVQTVEMQGGQWTIVSEKGRIKSSDKYETINADDLDTTFGYNIISKL</sequence>
<dbReference type="STRING" id="246191.SAMN05660337_2097"/>
<organism evidence="1 2">
    <name type="scientific">Maridesulfovibrio ferrireducens</name>
    <dbReference type="NCBI Taxonomy" id="246191"/>
    <lineage>
        <taxon>Bacteria</taxon>
        <taxon>Pseudomonadati</taxon>
        <taxon>Thermodesulfobacteriota</taxon>
        <taxon>Desulfovibrionia</taxon>
        <taxon>Desulfovibrionales</taxon>
        <taxon>Desulfovibrionaceae</taxon>
        <taxon>Maridesulfovibrio</taxon>
    </lineage>
</organism>
<evidence type="ECO:0000313" key="2">
    <source>
        <dbReference type="Proteomes" id="UP000199053"/>
    </source>
</evidence>